<dbReference type="GO" id="GO:0005876">
    <property type="term" value="C:spindle microtubule"/>
    <property type="evidence" value="ECO:0007669"/>
    <property type="project" value="TreeGrafter"/>
</dbReference>
<keyword evidence="4" id="KW-0677">Repeat</keyword>
<proteinExistence type="predicted"/>
<dbReference type="EMBL" id="SJZI01000002">
    <property type="protein sequence ID" value="TCJ19036.1"/>
    <property type="molecule type" value="Genomic_DNA"/>
</dbReference>
<evidence type="ECO:0000256" key="8">
    <source>
        <dbReference type="ARBA" id="ARBA00041958"/>
    </source>
</evidence>
<dbReference type="PANTHER" id="PTHR16056">
    <property type="entry name" value="REGULATOR OF MICROTUBULE DYNAMICS PROTEIN"/>
    <property type="match status" value="1"/>
</dbReference>
<name>A0A4R1BNY8_9BACT</name>
<keyword evidence="5" id="KW-0802">TPR repeat</keyword>
<dbReference type="Gene3D" id="1.25.40.10">
    <property type="entry name" value="Tetratricopeptide repeat domain"/>
    <property type="match status" value="1"/>
</dbReference>
<keyword evidence="6" id="KW-0206">Cytoskeleton</keyword>
<protein>
    <recommendedName>
        <fullName evidence="7">Regulator of microtubule dynamics protein 1</fullName>
    </recommendedName>
    <alternativeName>
        <fullName evidence="8">Protein FAM82B</fullName>
    </alternativeName>
</protein>
<dbReference type="AlphaFoldDB" id="A0A4R1BNY8"/>
<dbReference type="RefSeq" id="WP_131445961.1">
    <property type="nucleotide sequence ID" value="NZ_SJZI01000002.1"/>
</dbReference>
<comment type="caution">
    <text evidence="10">The sequence shown here is derived from an EMBL/GenBank/DDBJ whole genome shotgun (WGS) entry which is preliminary data.</text>
</comment>
<evidence type="ECO:0000256" key="5">
    <source>
        <dbReference type="ARBA" id="ARBA00022803"/>
    </source>
</evidence>
<sequence length="253" mass="28326">MKRLFTFLIYYLLLAAGARAQGNDRELVALAERQEAQLNEAGAFETLKVALRTNPGNYQALWKASELCSRIGKRQGAKLHQQEFYRLGRSYAQRAVQVNPGGADGYYALAVATGRMAMSQSGRDKVNSVKEIRTLIEKALALNPNHARAWHVLGKWNYEVDNLGLFEKAALKIVYGGLPSASVSESIRCYERARALEPDFVLNYLELAKAYHKNDQDNLALDCLRRLAALPNRTGDDAHIKSEGARLLKEWSE</sequence>
<keyword evidence="9" id="KW-0732">Signal</keyword>
<evidence type="ECO:0000256" key="3">
    <source>
        <dbReference type="ARBA" id="ARBA00022490"/>
    </source>
</evidence>
<evidence type="ECO:0000256" key="7">
    <source>
        <dbReference type="ARBA" id="ARBA00039966"/>
    </source>
</evidence>
<dbReference type="GO" id="GO:0097431">
    <property type="term" value="C:mitotic spindle pole"/>
    <property type="evidence" value="ECO:0007669"/>
    <property type="project" value="TreeGrafter"/>
</dbReference>
<evidence type="ECO:0000256" key="2">
    <source>
        <dbReference type="ARBA" id="ARBA00011375"/>
    </source>
</evidence>
<gene>
    <name evidence="10" type="ORF">EPD60_01065</name>
</gene>
<dbReference type="InterPro" id="IPR011990">
    <property type="entry name" value="TPR-like_helical_dom_sf"/>
</dbReference>
<feature type="signal peptide" evidence="9">
    <location>
        <begin position="1"/>
        <end position="20"/>
    </location>
</feature>
<dbReference type="GO" id="GO:0008017">
    <property type="term" value="F:microtubule binding"/>
    <property type="evidence" value="ECO:0007669"/>
    <property type="project" value="TreeGrafter"/>
</dbReference>
<keyword evidence="11" id="KW-1185">Reference proteome</keyword>
<evidence type="ECO:0000256" key="6">
    <source>
        <dbReference type="ARBA" id="ARBA00023212"/>
    </source>
</evidence>
<evidence type="ECO:0000256" key="1">
    <source>
        <dbReference type="ARBA" id="ARBA00004245"/>
    </source>
</evidence>
<dbReference type="SUPFAM" id="SSF48452">
    <property type="entry name" value="TPR-like"/>
    <property type="match status" value="1"/>
</dbReference>
<keyword evidence="3" id="KW-0963">Cytoplasm</keyword>
<reference evidence="10 11" key="1">
    <citation type="submission" date="2019-03" db="EMBL/GenBank/DDBJ databases">
        <authorList>
            <person name="Kim M.K.M."/>
        </authorList>
    </citation>
    <scope>NUCLEOTIDE SEQUENCE [LARGE SCALE GENOMIC DNA]</scope>
    <source>
        <strain evidence="10 11">17J68-12</strain>
    </source>
</reference>
<dbReference type="InterPro" id="IPR049039">
    <property type="entry name" value="RMD1-3_a_helical_rpt"/>
</dbReference>
<comment type="subunit">
    <text evidence="2">Interacts with microtubules.</text>
</comment>
<feature type="chain" id="PRO_5020866906" description="Regulator of microtubule dynamics protein 1" evidence="9">
    <location>
        <begin position="21"/>
        <end position="253"/>
    </location>
</feature>
<comment type="subcellular location">
    <subcellularLocation>
        <location evidence="1">Cytoplasm</location>
        <location evidence="1">Cytoskeleton</location>
    </subcellularLocation>
</comment>
<dbReference type="OrthoDB" id="9813878at2"/>
<accession>A0A4R1BNY8</accession>
<dbReference type="Proteomes" id="UP000295334">
    <property type="component" value="Unassembled WGS sequence"/>
</dbReference>
<organism evidence="10 11">
    <name type="scientific">Flaviaesturariibacter flavus</name>
    <dbReference type="NCBI Taxonomy" id="2502780"/>
    <lineage>
        <taxon>Bacteria</taxon>
        <taxon>Pseudomonadati</taxon>
        <taxon>Bacteroidota</taxon>
        <taxon>Chitinophagia</taxon>
        <taxon>Chitinophagales</taxon>
        <taxon>Chitinophagaceae</taxon>
        <taxon>Flaviaestuariibacter</taxon>
    </lineage>
</organism>
<dbReference type="PANTHER" id="PTHR16056:SF16">
    <property type="entry name" value="REGULATOR OF MICROTUBULE DYNAMICS PROTEIN 1"/>
    <property type="match status" value="1"/>
</dbReference>
<evidence type="ECO:0000313" key="11">
    <source>
        <dbReference type="Proteomes" id="UP000295334"/>
    </source>
</evidence>
<evidence type="ECO:0000256" key="9">
    <source>
        <dbReference type="SAM" id="SignalP"/>
    </source>
</evidence>
<dbReference type="GO" id="GO:0005737">
    <property type="term" value="C:cytoplasm"/>
    <property type="evidence" value="ECO:0007669"/>
    <property type="project" value="TreeGrafter"/>
</dbReference>
<evidence type="ECO:0000313" key="10">
    <source>
        <dbReference type="EMBL" id="TCJ19036.1"/>
    </source>
</evidence>
<dbReference type="Pfam" id="PF21033">
    <property type="entry name" value="RMD1-3"/>
    <property type="match status" value="1"/>
</dbReference>
<evidence type="ECO:0000256" key="4">
    <source>
        <dbReference type="ARBA" id="ARBA00022737"/>
    </source>
</evidence>